<dbReference type="AlphaFoldDB" id="A0A479ZZY7"/>
<dbReference type="InterPro" id="IPR007048">
    <property type="entry name" value="IraD/Gp25-like"/>
</dbReference>
<proteinExistence type="predicted"/>
<dbReference type="Proteomes" id="UP000300142">
    <property type="component" value="Unassembled WGS sequence"/>
</dbReference>
<organism evidence="2 3">
    <name type="scientific">Sphaerospermopsis reniformis</name>
    <dbReference type="NCBI Taxonomy" id="531300"/>
    <lineage>
        <taxon>Bacteria</taxon>
        <taxon>Bacillati</taxon>
        <taxon>Cyanobacteriota</taxon>
        <taxon>Cyanophyceae</taxon>
        <taxon>Nostocales</taxon>
        <taxon>Aphanizomenonaceae</taxon>
        <taxon>Sphaerospermopsis</taxon>
    </lineage>
</organism>
<accession>A0A479ZZY7</accession>
<evidence type="ECO:0000313" key="2">
    <source>
        <dbReference type="EMBL" id="GCL38107.1"/>
    </source>
</evidence>
<dbReference type="RefSeq" id="WP_096564857.1">
    <property type="nucleotide sequence ID" value="NZ_BJCE01000116.1"/>
</dbReference>
<protein>
    <submittedName>
        <fullName evidence="2">GPW/gp25 family protein</fullName>
    </submittedName>
</protein>
<dbReference type="Pfam" id="PF04965">
    <property type="entry name" value="GPW_gp25"/>
    <property type="match status" value="1"/>
</dbReference>
<gene>
    <name evidence="2" type="ORF">SR1949_32200</name>
</gene>
<keyword evidence="3" id="KW-1185">Reference proteome</keyword>
<dbReference type="EMBL" id="BJCE01000116">
    <property type="protein sequence ID" value="GCL38107.1"/>
    <property type="molecule type" value="Genomic_DNA"/>
</dbReference>
<comment type="caution">
    <text evidence="2">The sequence shown here is derived from an EMBL/GenBank/DDBJ whole genome shotgun (WGS) entry which is preliminary data.</text>
</comment>
<dbReference type="SUPFAM" id="SSF160719">
    <property type="entry name" value="gpW/gp25-like"/>
    <property type="match status" value="1"/>
</dbReference>
<sequence length="137" mass="15722">MVYSQQNERDYLGTGWAFPLQLNLQGGIKLSSDAQKVKESIWIILRTGVGERVYRPNFGSRLSELAFAPLNTDTLLRIRLYVLEALEVWEPRIIVDEVLTEPDPVLGKVEIIINYRLKDYADIQSFVYPFYLLAAGK</sequence>
<reference evidence="3" key="1">
    <citation type="submission" date="2019-02" db="EMBL/GenBank/DDBJ databases">
        <title>Draft genome sequence of Sphaerospermopsis reniformis NIES-1949.</title>
        <authorList>
            <person name="Yamaguchi H."/>
            <person name="Suzuki S."/>
            <person name="Kawachi M."/>
        </authorList>
    </citation>
    <scope>NUCLEOTIDE SEQUENCE [LARGE SCALE GENOMIC DNA]</scope>
    <source>
        <strain evidence="3">NIES-1949</strain>
    </source>
</reference>
<feature type="domain" description="IraD/Gp25-like" evidence="1">
    <location>
        <begin position="32"/>
        <end position="118"/>
    </location>
</feature>
<name>A0A479ZZY7_9CYAN</name>
<evidence type="ECO:0000259" key="1">
    <source>
        <dbReference type="Pfam" id="PF04965"/>
    </source>
</evidence>
<dbReference type="Gene3D" id="3.10.450.40">
    <property type="match status" value="1"/>
</dbReference>
<evidence type="ECO:0000313" key="3">
    <source>
        <dbReference type="Proteomes" id="UP000300142"/>
    </source>
</evidence>